<keyword evidence="1" id="KW-0732">Signal</keyword>
<organism evidence="2 4">
    <name type="scientific">Xenorhabdus doucetiae</name>
    <dbReference type="NCBI Taxonomy" id="351671"/>
    <lineage>
        <taxon>Bacteria</taxon>
        <taxon>Pseudomonadati</taxon>
        <taxon>Pseudomonadota</taxon>
        <taxon>Gammaproteobacteria</taxon>
        <taxon>Enterobacterales</taxon>
        <taxon>Morganellaceae</taxon>
        <taxon>Xenorhabdus</taxon>
    </lineage>
</organism>
<proteinExistence type="predicted"/>
<dbReference type="InterPro" id="IPR010595">
    <property type="entry name" value="DUF1161"/>
</dbReference>
<evidence type="ECO:0000256" key="1">
    <source>
        <dbReference type="SAM" id="SignalP"/>
    </source>
</evidence>
<dbReference type="Proteomes" id="UP000324170">
    <property type="component" value="Unassembled WGS sequence"/>
</dbReference>
<gene>
    <name evidence="3" type="ORF">LY16_02349</name>
    <name evidence="2" type="ORF">XDD1_2172</name>
</gene>
<dbReference type="STRING" id="351671.XDD1_2172"/>
<dbReference type="OrthoDB" id="6183281at2"/>
<evidence type="ECO:0000313" key="3">
    <source>
        <dbReference type="EMBL" id="TYP03638.1"/>
    </source>
</evidence>
<dbReference type="EMBL" id="FO704550">
    <property type="protein sequence ID" value="CDG17871.1"/>
    <property type="molecule type" value="Genomic_DNA"/>
</dbReference>
<dbReference type="Proteomes" id="UP000032721">
    <property type="component" value="Chromosome"/>
</dbReference>
<evidence type="ECO:0000313" key="5">
    <source>
        <dbReference type="Proteomes" id="UP000324170"/>
    </source>
</evidence>
<protein>
    <submittedName>
        <fullName evidence="3">Uncharacterized protein DUF1161</fullName>
    </submittedName>
</protein>
<sequence length="100" mass="11056">MKKILLIGTLFFALSPLAVQASQKITCESLKEEIAQKIIKNGVSQKDFRLDLVPSDQITNDDSATGKVVGQCDHGRQKIVYVRFSHISPTSHETPSDKKS</sequence>
<reference evidence="3 5" key="2">
    <citation type="submission" date="2019-07" db="EMBL/GenBank/DDBJ databases">
        <title>Genomic Encyclopedia of Type Strains, Phase I: the one thousand microbial genomes (KMG-I) project.</title>
        <authorList>
            <person name="Kyrpides N."/>
        </authorList>
    </citation>
    <scope>NUCLEOTIDE SEQUENCE [LARGE SCALE GENOMIC DNA]</scope>
    <source>
        <strain evidence="3 5">DSM 17909</strain>
    </source>
</reference>
<dbReference type="KEGG" id="xdo:XDD1_2172"/>
<accession>A0A068QTA5</accession>
<dbReference type="AlphaFoldDB" id="A0A068QTA5"/>
<dbReference type="EMBL" id="VNHN01000037">
    <property type="protein sequence ID" value="TYP03638.1"/>
    <property type="molecule type" value="Genomic_DNA"/>
</dbReference>
<dbReference type="Pfam" id="PF06649">
    <property type="entry name" value="DUF1161"/>
    <property type="match status" value="1"/>
</dbReference>
<evidence type="ECO:0000313" key="4">
    <source>
        <dbReference type="Proteomes" id="UP000032721"/>
    </source>
</evidence>
<feature type="chain" id="PRO_5001652201" evidence="1">
    <location>
        <begin position="22"/>
        <end position="100"/>
    </location>
</feature>
<dbReference type="HOGENOM" id="CLU_155120_0_1_6"/>
<feature type="signal peptide" evidence="1">
    <location>
        <begin position="1"/>
        <end position="21"/>
    </location>
</feature>
<evidence type="ECO:0000313" key="2">
    <source>
        <dbReference type="EMBL" id="CDG17871.1"/>
    </source>
</evidence>
<name>A0A068QTA5_9GAMM</name>
<reference evidence="2 4" key="1">
    <citation type="submission" date="2013-07" db="EMBL/GenBank/DDBJ databases">
        <authorList>
            <person name="Genoscope - CEA"/>
        </authorList>
    </citation>
    <scope>NUCLEOTIDE SEQUENCE [LARGE SCALE GENOMIC DNA]</scope>
    <source>
        <strain evidence="2">FRM16</strain>
        <strain evidence="4">FRM16 / DSM 17909</strain>
    </source>
</reference>
<keyword evidence="5" id="KW-1185">Reference proteome</keyword>